<dbReference type="InterPro" id="IPR016169">
    <property type="entry name" value="FAD-bd_PCMH_sub2"/>
</dbReference>
<evidence type="ECO:0000259" key="7">
    <source>
        <dbReference type="PROSITE" id="PS51387"/>
    </source>
</evidence>
<dbReference type="Pfam" id="PF01565">
    <property type="entry name" value="FAD_binding_4"/>
    <property type="match status" value="1"/>
</dbReference>
<dbReference type="SUPFAM" id="SSF56176">
    <property type="entry name" value="FAD-binding/transporter-associated domain-like"/>
    <property type="match status" value="1"/>
</dbReference>
<evidence type="ECO:0000256" key="4">
    <source>
        <dbReference type="ARBA" id="ARBA00022827"/>
    </source>
</evidence>
<dbReference type="InterPro" id="IPR050416">
    <property type="entry name" value="FAD-linked_Oxidoreductase"/>
</dbReference>
<evidence type="ECO:0000256" key="2">
    <source>
        <dbReference type="ARBA" id="ARBA00005466"/>
    </source>
</evidence>
<evidence type="ECO:0000256" key="6">
    <source>
        <dbReference type="SAM" id="SignalP"/>
    </source>
</evidence>
<dbReference type="InterPro" id="IPR012951">
    <property type="entry name" value="BBE"/>
</dbReference>
<comment type="cofactor">
    <cofactor evidence="1">
        <name>FAD</name>
        <dbReference type="ChEBI" id="CHEBI:57692"/>
    </cofactor>
</comment>
<sequence length="517" mass="55593">MPTLMMLAFTVAVLNLSMVSAVLGSAAALPTSLQTCLSKTGANILYPGNQKYNTLSKAQNSNYQSHPEVIVVPASTKQVAATVRCVAAEKGNIKLSPRGGGHSYAAYSLSGQVVLDSSNMRGVTFDDDKGEVTVQFGQTLGPLANAMGQKGYALPHGTCPGVGVAGHSLGGGWGFPSRKWGWLVDRIVSLEFVDVDGNVKLLNSGSTGHDAELWWAIRGAGANNFGIITSFTFVMEKAPTSTVNYEYHFTPDSECTQVLLEVQGLGKLPASDPSGLPVELGVEVLFIGHSDRDERACYLSGQYLGKKAAFLTVINKVLDKLAKRGIKPVKSETKITEFGNWVAALTDLMGPLDGPNEPLPYYAQSLMDDGAPNYTKSHLDRVFDAIQVAKSIENTENDVSFDLLGPGARTNGPSPNGDMSYIHRRSLFLIQIYSAYFPGYSDAAARADALDKITNITNAIKQAKPSGEWRSYQNYIDPDLENFGHEYYGTGLGRLKSLKSVADPNMIFDFPQGLGHA</sequence>
<dbReference type="InterPro" id="IPR036318">
    <property type="entry name" value="FAD-bd_PCMH-like_sf"/>
</dbReference>
<proteinExistence type="inferred from homology"/>
<gene>
    <name evidence="8" type="ORF">BDV29DRAFT_185525</name>
</gene>
<dbReference type="AlphaFoldDB" id="A0A5N5WKJ5"/>
<dbReference type="Gene3D" id="3.40.462.20">
    <property type="match status" value="1"/>
</dbReference>
<dbReference type="Gene3D" id="3.30.465.10">
    <property type="match status" value="1"/>
</dbReference>
<dbReference type="OrthoDB" id="407275at2759"/>
<dbReference type="PROSITE" id="PS51387">
    <property type="entry name" value="FAD_PCMH"/>
    <property type="match status" value="1"/>
</dbReference>
<evidence type="ECO:0000256" key="1">
    <source>
        <dbReference type="ARBA" id="ARBA00001974"/>
    </source>
</evidence>
<dbReference type="GO" id="GO:0071949">
    <property type="term" value="F:FAD binding"/>
    <property type="evidence" value="ECO:0007669"/>
    <property type="project" value="InterPro"/>
</dbReference>
<dbReference type="PANTHER" id="PTHR42973:SF39">
    <property type="entry name" value="FAD-BINDING PCMH-TYPE DOMAIN-CONTAINING PROTEIN"/>
    <property type="match status" value="1"/>
</dbReference>
<keyword evidence="5" id="KW-0560">Oxidoreductase</keyword>
<evidence type="ECO:0000313" key="9">
    <source>
        <dbReference type="Proteomes" id="UP000326565"/>
    </source>
</evidence>
<dbReference type="InterPro" id="IPR016166">
    <property type="entry name" value="FAD-bd_PCMH"/>
</dbReference>
<organism evidence="8 9">
    <name type="scientific">Aspergillus leporis</name>
    <dbReference type="NCBI Taxonomy" id="41062"/>
    <lineage>
        <taxon>Eukaryota</taxon>
        <taxon>Fungi</taxon>
        <taxon>Dikarya</taxon>
        <taxon>Ascomycota</taxon>
        <taxon>Pezizomycotina</taxon>
        <taxon>Eurotiomycetes</taxon>
        <taxon>Eurotiomycetidae</taxon>
        <taxon>Eurotiales</taxon>
        <taxon>Aspergillaceae</taxon>
        <taxon>Aspergillus</taxon>
        <taxon>Aspergillus subgen. Circumdati</taxon>
    </lineage>
</organism>
<dbReference type="Pfam" id="PF08031">
    <property type="entry name" value="BBE"/>
    <property type="match status" value="1"/>
</dbReference>
<feature type="chain" id="PRO_5025018116" evidence="6">
    <location>
        <begin position="22"/>
        <end position="517"/>
    </location>
</feature>
<evidence type="ECO:0000313" key="8">
    <source>
        <dbReference type="EMBL" id="KAB8067824.1"/>
    </source>
</evidence>
<feature type="signal peptide" evidence="6">
    <location>
        <begin position="1"/>
        <end position="21"/>
    </location>
</feature>
<name>A0A5N5WKJ5_9EURO</name>
<keyword evidence="6" id="KW-0732">Signal</keyword>
<comment type="similarity">
    <text evidence="2">Belongs to the oxygen-dependent FAD-linked oxidoreductase family.</text>
</comment>
<feature type="domain" description="FAD-binding PCMH-type" evidence="7">
    <location>
        <begin position="63"/>
        <end position="238"/>
    </location>
</feature>
<accession>A0A5N5WKJ5</accession>
<dbReference type="Proteomes" id="UP000326565">
    <property type="component" value="Unassembled WGS sequence"/>
</dbReference>
<reference evidence="8 9" key="1">
    <citation type="submission" date="2019-04" db="EMBL/GenBank/DDBJ databases">
        <title>Friends and foes A comparative genomics study of 23 Aspergillus species from section Flavi.</title>
        <authorList>
            <consortium name="DOE Joint Genome Institute"/>
            <person name="Kjaerbolling I."/>
            <person name="Vesth T."/>
            <person name="Frisvad J.C."/>
            <person name="Nybo J.L."/>
            <person name="Theobald S."/>
            <person name="Kildgaard S."/>
            <person name="Isbrandt T."/>
            <person name="Kuo A."/>
            <person name="Sato A."/>
            <person name="Lyhne E.K."/>
            <person name="Kogle M.E."/>
            <person name="Wiebenga A."/>
            <person name="Kun R.S."/>
            <person name="Lubbers R.J."/>
            <person name="Makela M.R."/>
            <person name="Barry K."/>
            <person name="Chovatia M."/>
            <person name="Clum A."/>
            <person name="Daum C."/>
            <person name="Haridas S."/>
            <person name="He G."/>
            <person name="LaButti K."/>
            <person name="Lipzen A."/>
            <person name="Mondo S."/>
            <person name="Riley R."/>
            <person name="Salamov A."/>
            <person name="Simmons B.A."/>
            <person name="Magnuson J.K."/>
            <person name="Henrissat B."/>
            <person name="Mortensen U.H."/>
            <person name="Larsen T.O."/>
            <person name="Devries R.P."/>
            <person name="Grigoriev I.V."/>
            <person name="Machida M."/>
            <person name="Baker S.E."/>
            <person name="Andersen M.R."/>
        </authorList>
    </citation>
    <scope>NUCLEOTIDE SEQUENCE [LARGE SCALE GENOMIC DNA]</scope>
    <source>
        <strain evidence="8 9">CBS 151.66</strain>
    </source>
</reference>
<evidence type="ECO:0000256" key="5">
    <source>
        <dbReference type="ARBA" id="ARBA00023002"/>
    </source>
</evidence>
<dbReference type="GO" id="GO:0016491">
    <property type="term" value="F:oxidoreductase activity"/>
    <property type="evidence" value="ECO:0007669"/>
    <property type="project" value="UniProtKB-KW"/>
</dbReference>
<keyword evidence="3" id="KW-0285">Flavoprotein</keyword>
<dbReference type="EMBL" id="ML732441">
    <property type="protein sequence ID" value="KAB8067824.1"/>
    <property type="molecule type" value="Genomic_DNA"/>
</dbReference>
<keyword evidence="4" id="KW-0274">FAD</keyword>
<keyword evidence="9" id="KW-1185">Reference proteome</keyword>
<evidence type="ECO:0000256" key="3">
    <source>
        <dbReference type="ARBA" id="ARBA00022630"/>
    </source>
</evidence>
<dbReference type="InterPro" id="IPR006094">
    <property type="entry name" value="Oxid_FAD_bind_N"/>
</dbReference>
<protein>
    <submittedName>
        <fullName evidence="8">FAD-binding domain-containing protein</fullName>
    </submittedName>
</protein>
<dbReference type="PANTHER" id="PTHR42973">
    <property type="entry name" value="BINDING OXIDOREDUCTASE, PUTATIVE (AFU_ORTHOLOGUE AFUA_1G17690)-RELATED"/>
    <property type="match status" value="1"/>
</dbReference>